<evidence type="ECO:0000313" key="4">
    <source>
        <dbReference type="EMBL" id="EBN8328199.1"/>
    </source>
</evidence>
<gene>
    <name evidence="4" type="ORF">D1D78_12835</name>
    <name evidence="3" type="ORF">DT651_18370</name>
    <name evidence="5" type="ORF">F0A54_15860</name>
</gene>
<feature type="chain" id="PRO_5036151432" evidence="2">
    <location>
        <begin position="21"/>
        <end position="104"/>
    </location>
</feature>
<evidence type="ECO:0000313" key="5">
    <source>
        <dbReference type="EMBL" id="ECQ3833643.1"/>
    </source>
</evidence>
<dbReference type="EMBL" id="AAKARM010000014">
    <property type="protein sequence ID" value="ECQ3833643.1"/>
    <property type="molecule type" value="Genomic_DNA"/>
</dbReference>
<reference evidence="3" key="1">
    <citation type="submission" date="2018-07" db="EMBL/GenBank/DDBJ databases">
        <authorList>
            <consortium name="PulseNet: The National Subtyping Network for Foodborne Disease Surveillance"/>
            <person name="Tarr C.L."/>
            <person name="Trees E."/>
            <person name="Katz L.S."/>
            <person name="Carleton-Romer H.A."/>
            <person name="Stroika S."/>
            <person name="Kucerova Z."/>
            <person name="Roache K.F."/>
            <person name="Sabol A.L."/>
            <person name="Besser J."/>
            <person name="Gerner-Smidt P."/>
        </authorList>
    </citation>
    <scope>NUCLEOTIDE SEQUENCE [LARGE SCALE GENOMIC DNA]</scope>
    <source>
        <strain evidence="3">PNUSAS046051</strain>
        <strain evidence="4">PNUSAS051236</strain>
        <strain evidence="5">PNUSAS094705</strain>
    </source>
</reference>
<sequence>MHFKTIVIVAAFLFSVSSQADSYDIHRTIVGDSTSTDNIAQIKMLPQQRSSSGATNVYARNSPTLLPSSPKSVNDVTDNVNSHDALEHESVVFLAQGMSGFITF</sequence>
<accession>A0A5T5JTJ0</accession>
<organism evidence="3">
    <name type="scientific">Salmonella enterica</name>
    <name type="common">Salmonella choleraesuis</name>
    <dbReference type="NCBI Taxonomy" id="28901"/>
    <lineage>
        <taxon>Bacteria</taxon>
        <taxon>Pseudomonadati</taxon>
        <taxon>Pseudomonadota</taxon>
        <taxon>Gammaproteobacteria</taxon>
        <taxon>Enterobacterales</taxon>
        <taxon>Enterobacteriaceae</taxon>
        <taxon>Salmonella</taxon>
    </lineage>
</organism>
<comment type="caution">
    <text evidence="3">The sequence shown here is derived from an EMBL/GenBank/DDBJ whole genome shotgun (WGS) entry which is preliminary data.</text>
</comment>
<dbReference type="Proteomes" id="UP000839921">
    <property type="component" value="Unassembled WGS sequence"/>
</dbReference>
<evidence type="ECO:0000256" key="1">
    <source>
        <dbReference type="SAM" id="MobiDB-lite"/>
    </source>
</evidence>
<dbReference type="AlphaFoldDB" id="A0A5T5JTJ0"/>
<evidence type="ECO:0000256" key="2">
    <source>
        <dbReference type="SAM" id="SignalP"/>
    </source>
</evidence>
<feature type="signal peptide" evidence="2">
    <location>
        <begin position="1"/>
        <end position="20"/>
    </location>
</feature>
<proteinExistence type="predicted"/>
<keyword evidence="2" id="KW-0732">Signal</keyword>
<dbReference type="EMBL" id="AAGBOZ010000025">
    <property type="protein sequence ID" value="EBM1207435.1"/>
    <property type="molecule type" value="Genomic_DNA"/>
</dbReference>
<dbReference type="EMBL" id="AAGGXJ010000007">
    <property type="protein sequence ID" value="EBN8328199.1"/>
    <property type="molecule type" value="Genomic_DNA"/>
</dbReference>
<feature type="region of interest" description="Disordered" evidence="1">
    <location>
        <begin position="47"/>
        <end position="78"/>
    </location>
</feature>
<evidence type="ECO:0000313" key="3">
    <source>
        <dbReference type="EMBL" id="EBM1207435.1"/>
    </source>
</evidence>
<protein>
    <submittedName>
        <fullName evidence="3">Uncharacterized protein</fullName>
    </submittedName>
</protein>
<name>A0A5T5JTJ0_SALER</name>